<dbReference type="PANTHER" id="PTHR23135">
    <property type="entry name" value="MUR LIGASE FAMILY MEMBER"/>
    <property type="match status" value="1"/>
</dbReference>
<dbReference type="AlphaFoldDB" id="A0A542E7U3"/>
<protein>
    <recommendedName>
        <fullName evidence="1">Lipid II isoglutaminyl synthase (glutamine-hydrolyzing) subunit MurT</fullName>
        <ecNumber evidence="1">6.3.5.13</ecNumber>
    </recommendedName>
</protein>
<dbReference type="GO" id="GO:0071555">
    <property type="term" value="P:cell wall organization"/>
    <property type="evidence" value="ECO:0007669"/>
    <property type="project" value="UniProtKB-KW"/>
</dbReference>
<comment type="similarity">
    <text evidence="1">Belongs to the MurCDEF family. MurT subfamily.</text>
</comment>
<dbReference type="InterPro" id="IPR036565">
    <property type="entry name" value="Mur-like_cat_sf"/>
</dbReference>
<keyword evidence="1" id="KW-0573">Peptidoglycan synthesis</keyword>
<gene>
    <name evidence="1" type="primary">murT</name>
    <name evidence="4" type="ORF">FB475_4311</name>
</gene>
<evidence type="ECO:0000259" key="3">
    <source>
        <dbReference type="Pfam" id="PF08353"/>
    </source>
</evidence>
<dbReference type="Proteomes" id="UP000316298">
    <property type="component" value="Unassembled WGS sequence"/>
</dbReference>
<keyword evidence="1" id="KW-0547">Nucleotide-binding</keyword>
<dbReference type="PANTHER" id="PTHR23135:SF7">
    <property type="entry name" value="LIPID II ISOGLUTAMINYL SYNTHASE (GLUTAMINE-HYDROLYZING) SUBUNIT MURT"/>
    <property type="match status" value="1"/>
</dbReference>
<evidence type="ECO:0000256" key="1">
    <source>
        <dbReference type="HAMAP-Rule" id="MF_02214"/>
    </source>
</evidence>
<dbReference type="GO" id="GO:0008360">
    <property type="term" value="P:regulation of cell shape"/>
    <property type="evidence" value="ECO:0007669"/>
    <property type="project" value="UniProtKB-KW"/>
</dbReference>
<dbReference type="HAMAP" id="MF_02214">
    <property type="entry name" value="Lipid_II_synth_MurT"/>
    <property type="match status" value="1"/>
</dbReference>
<feature type="domain" description="Lipid II isoglutaminyl synthase (glutamine-hydrolyzing) subunit MurT C-terminal" evidence="3">
    <location>
        <begin position="329"/>
        <end position="437"/>
    </location>
</feature>
<reference evidence="4 5" key="1">
    <citation type="submission" date="2019-06" db="EMBL/GenBank/DDBJ databases">
        <title>Sequencing the genomes of 1000 actinobacteria strains.</title>
        <authorList>
            <person name="Klenk H.-P."/>
        </authorList>
    </citation>
    <scope>NUCLEOTIDE SEQUENCE [LARGE SCALE GENOMIC DNA]</scope>
    <source>
        <strain evidence="4 5">DSM 17305</strain>
    </source>
</reference>
<dbReference type="GO" id="GO:0046872">
    <property type="term" value="F:metal ion binding"/>
    <property type="evidence" value="ECO:0007669"/>
    <property type="project" value="UniProtKB-KW"/>
</dbReference>
<dbReference type="Pfam" id="PF08245">
    <property type="entry name" value="Mur_ligase_M"/>
    <property type="match status" value="1"/>
</dbReference>
<dbReference type="Gene3D" id="3.40.1190.10">
    <property type="entry name" value="Mur-like, catalytic domain"/>
    <property type="match status" value="1"/>
</dbReference>
<evidence type="ECO:0000313" key="4">
    <source>
        <dbReference type="EMBL" id="TQJ11397.1"/>
    </source>
</evidence>
<dbReference type="GO" id="GO:0005524">
    <property type="term" value="F:ATP binding"/>
    <property type="evidence" value="ECO:0007669"/>
    <property type="project" value="UniProtKB-UniRule"/>
</dbReference>
<name>A0A542E7U3_9ACTN</name>
<comment type="function">
    <text evidence="1">The lipid II isoglutaminyl synthase complex catalyzes the formation of alpha-D-isoglutamine in the cell wall lipid II stem peptide. The MurT subunit catalyzes the ATP-dependent amidation of D-glutamate residue of lipid II, converting it to an isoglutamine residue.</text>
</comment>
<keyword evidence="1" id="KW-0479">Metal-binding</keyword>
<dbReference type="OrthoDB" id="9803907at2"/>
<keyword evidence="1" id="KW-0133">Cell shape</keyword>
<sequence>MRAAAAITVARAAATLSRRLGRGGQTLPGVIAGRIAPELPRKLAAELPNGCILVTGTNGKTTATKLIAEALRESGERVLTNSSGANLRGGVVSALVSAADLHGRIDATIGVFEVDEASLRLVAAELRPRHIVVLNLFRDQLDRYGELDITAAMIAEGIAATSARLYLNADDARVANLAGAAARPDLVSYFGIERLPERLTDATTAVDSDRCPHCGERLRFSRIFYSHLGHYGCPNGDFERPRPDVAVVDVQHADLDGTEFTVSAGGDLRQLRYGLSGTYNLYNALAAVSVATGLGIDPAVTAHAVRTTEAAFGRVEKTDVAGRTLWLLLIKNPAGFAQVVDTFLIGRARPRVLIAVNDLPADGRDVSWLWDVSLEALSQQQPEVVTAGTRAAEMALRLHYAGTEAAVASSVDDGISRLLSGLPPGGDAYILPTYTAMLQIRRALHQRKEAA</sequence>
<keyword evidence="1" id="KW-0961">Cell wall biogenesis/degradation</keyword>
<comment type="subunit">
    <text evidence="1">Forms a heterodimer with GatD.</text>
</comment>
<dbReference type="RefSeq" id="WP_141858350.1">
    <property type="nucleotide sequence ID" value="NZ_BAAAKA010000025.1"/>
</dbReference>
<keyword evidence="1" id="KW-0067">ATP-binding</keyword>
<comment type="caution">
    <text evidence="1">Lacks conserved residue(s) required for the propagation of feature annotation.</text>
</comment>
<dbReference type="GO" id="GO:0009252">
    <property type="term" value="P:peptidoglycan biosynthetic process"/>
    <property type="evidence" value="ECO:0007669"/>
    <property type="project" value="UniProtKB-UniRule"/>
</dbReference>
<keyword evidence="1" id="KW-0436">Ligase</keyword>
<dbReference type="GO" id="GO:0140282">
    <property type="term" value="F:carbon-nitrogen ligase activity on lipid II"/>
    <property type="evidence" value="ECO:0007669"/>
    <property type="project" value="UniProtKB-UniRule"/>
</dbReference>
<dbReference type="InterPro" id="IPR013221">
    <property type="entry name" value="Mur_ligase_cen"/>
</dbReference>
<dbReference type="InterPro" id="IPR043703">
    <property type="entry name" value="Lipid_II_synth_MurT"/>
</dbReference>
<dbReference type="UniPathway" id="UPA00219"/>
<keyword evidence="5" id="KW-1185">Reference proteome</keyword>
<feature type="active site" evidence="1">
    <location>
        <position position="365"/>
    </location>
</feature>
<dbReference type="InterPro" id="IPR013564">
    <property type="entry name" value="MurT_C"/>
</dbReference>
<dbReference type="EMBL" id="VFMM01000002">
    <property type="protein sequence ID" value="TQJ11397.1"/>
    <property type="molecule type" value="Genomic_DNA"/>
</dbReference>
<organism evidence="4 5">
    <name type="scientific">Kribbella jejuensis</name>
    <dbReference type="NCBI Taxonomy" id="236068"/>
    <lineage>
        <taxon>Bacteria</taxon>
        <taxon>Bacillati</taxon>
        <taxon>Actinomycetota</taxon>
        <taxon>Actinomycetes</taxon>
        <taxon>Propionibacteriales</taxon>
        <taxon>Kribbellaceae</taxon>
        <taxon>Kribbella</taxon>
    </lineage>
</organism>
<accession>A0A542E7U3</accession>
<feature type="domain" description="Mur ligase central" evidence="2">
    <location>
        <begin position="54"/>
        <end position="193"/>
    </location>
</feature>
<dbReference type="Pfam" id="PF08353">
    <property type="entry name" value="MurT_C"/>
    <property type="match status" value="1"/>
</dbReference>
<dbReference type="SUPFAM" id="SSF53623">
    <property type="entry name" value="MurD-like peptide ligases, catalytic domain"/>
    <property type="match status" value="1"/>
</dbReference>
<evidence type="ECO:0000313" key="5">
    <source>
        <dbReference type="Proteomes" id="UP000316298"/>
    </source>
</evidence>
<comment type="catalytic activity">
    <reaction evidence="1">
        <text>beta-D-GlcNAc-(1-&gt;4)-Mur2Ac(oyl-L-Ala-gamma-D-Glu-L-Lys-D-Ala-D-Ala)-di-trans,octa-cis-undecaprenyl diphosphate + ATP = beta-D-GlcNAc-(1-&gt;4)-Mur2Ac(oyl-L-Ala-gamma-D-O-P-Glu-L-Lys-D-Ala-D-Ala)-di-trans,octa-cis-undecaprenyl diphosphate + ADP</text>
        <dbReference type="Rhea" id="RHEA:59488"/>
        <dbReference type="ChEBI" id="CHEBI:30616"/>
        <dbReference type="ChEBI" id="CHEBI:60033"/>
        <dbReference type="ChEBI" id="CHEBI:143132"/>
        <dbReference type="ChEBI" id="CHEBI:456216"/>
    </reaction>
</comment>
<dbReference type="GO" id="GO:0016881">
    <property type="term" value="F:acid-amino acid ligase activity"/>
    <property type="evidence" value="ECO:0007669"/>
    <property type="project" value="InterPro"/>
</dbReference>
<comment type="caution">
    <text evidence="4">The sequence shown here is derived from an EMBL/GenBank/DDBJ whole genome shotgun (WGS) entry which is preliminary data.</text>
</comment>
<comment type="pathway">
    <text evidence="1">Cell wall biogenesis; peptidoglycan biosynthesis.</text>
</comment>
<evidence type="ECO:0000259" key="2">
    <source>
        <dbReference type="Pfam" id="PF08245"/>
    </source>
</evidence>
<proteinExistence type="inferred from homology"/>
<dbReference type="EC" id="6.3.5.13" evidence="1"/>
<comment type="catalytic activity">
    <reaction evidence="1">
        <text>beta-D-GlcNAc-(1-&gt;4)-Mur2Ac(oyl-L-Ala-gamma-D-O-P-Glu-L-Lys-D-Ala-D-Ala)-di-trans,octa-cis-undecaprenyl diphosphate + NH4(+) = beta-D-GlcNAc-(1-&gt;4)-Mur2Ac(oyl-L-Ala-D-isoglutaminyl-L-Lys-D-Ala-D-Ala)-di-trans,octa-cis-undecaprenyl diphosphate + phosphate + H(+)</text>
        <dbReference type="Rhea" id="RHEA:57932"/>
        <dbReference type="ChEBI" id="CHEBI:15378"/>
        <dbReference type="ChEBI" id="CHEBI:28938"/>
        <dbReference type="ChEBI" id="CHEBI:43474"/>
        <dbReference type="ChEBI" id="CHEBI:62233"/>
        <dbReference type="ChEBI" id="CHEBI:143132"/>
    </reaction>
</comment>
<comment type="catalytic activity">
    <reaction evidence="1">
        <text>beta-D-GlcNAc-(1-&gt;4)-Mur2Ac(oyl-L-Ala-gamma-D-Glu-L-Lys-D-Ala-D-Ala)-di-trans,octa-cis-undecaprenyl diphosphate + L-glutamine + ATP + H2O = beta-D-GlcNAc-(1-&gt;4)-Mur2Ac(oyl-L-Ala-D-isoglutaminyl-L-Lys-D-Ala-D-Ala)-di-trans,octa-cis-undecaprenyl diphosphate + L-glutamate + ADP + phosphate + H(+)</text>
        <dbReference type="Rhea" id="RHEA:57928"/>
        <dbReference type="ChEBI" id="CHEBI:15377"/>
        <dbReference type="ChEBI" id="CHEBI:15378"/>
        <dbReference type="ChEBI" id="CHEBI:29985"/>
        <dbReference type="ChEBI" id="CHEBI:30616"/>
        <dbReference type="ChEBI" id="CHEBI:43474"/>
        <dbReference type="ChEBI" id="CHEBI:58359"/>
        <dbReference type="ChEBI" id="CHEBI:60033"/>
        <dbReference type="ChEBI" id="CHEBI:62233"/>
        <dbReference type="ChEBI" id="CHEBI:456216"/>
        <dbReference type="EC" id="6.3.5.13"/>
    </reaction>
</comment>